<organism evidence="2 3">
    <name type="scientific">Thermosporothrix hazakensis</name>
    <dbReference type="NCBI Taxonomy" id="644383"/>
    <lineage>
        <taxon>Bacteria</taxon>
        <taxon>Bacillati</taxon>
        <taxon>Chloroflexota</taxon>
        <taxon>Ktedonobacteria</taxon>
        <taxon>Ktedonobacterales</taxon>
        <taxon>Thermosporotrichaceae</taxon>
        <taxon>Thermosporothrix</taxon>
    </lineage>
</organism>
<feature type="coiled-coil region" evidence="1">
    <location>
        <begin position="434"/>
        <end position="461"/>
    </location>
</feature>
<proteinExistence type="predicted"/>
<keyword evidence="3" id="KW-1185">Reference proteome</keyword>
<dbReference type="OrthoDB" id="6091628at2"/>
<evidence type="ECO:0000256" key="1">
    <source>
        <dbReference type="SAM" id="Coils"/>
    </source>
</evidence>
<comment type="caution">
    <text evidence="2">The sequence shown here is derived from an EMBL/GenBank/DDBJ whole genome shotgun (WGS) entry which is preliminary data.</text>
</comment>
<accession>A0A326U5N5</accession>
<dbReference type="RefSeq" id="WP_111324055.1">
    <property type="nucleotide sequence ID" value="NZ_BIFX01000002.1"/>
</dbReference>
<sequence>MAGLLVPVDVAAFCVGTVDEETTRKFSGLTAAFDKGHLGMGVPGFLGSDVTCDLRDSPYDYLESGVHLHWALPDALTHATVDTTGEVCFPAAPNRWLVTRLLIQGTEPQAKTWIIESDALSEEQPAGQKVITLPVHNDPEQPFRYVGKYTEFTPTWKEPDPATGATPFEAAFGSPLHAAASGDIAFAAFYPNCRSVFGFCDTLKDLSLQEGQKALLSYVVIGWFSRREYDPCYASASIHQEKLSTLQEQQSWTFTEEEPPAYTLYHGFIQGLSWNPRTTYVESYDQPLSVVADVAVGNTPAEAFSAYFRGQQFLQTAIDEQLFTAFQVGALQELQRPQPDQLAQLYRALHTLQFSATASGKRYTIEQETDTLLPLRLAEALRLLNAYQQESDSYYAELMQYLWQLFAEWFRYFHVDIQTQQAAFQAVLKRYQSLSNLEKKQQEAQQKADNQKKLVQDMLTEQQHLKELPAPMYSAPAEPVLLLGGNGLERAQRYGGDGRYHEKGYLACRQTDQVLTAVTIQGQTCTATQFAALRLSENLPYPDTCTALLREACLLDTALMAARTGTAESDLTTALDAALRAQPQHIYTFTGMLPSPVGVRRWMGANPWLPIFLLWEVEYEPLTATVQENQPLDYDPQLFTGNYTIDPETGTIKYKTNPAHPVNPSKPIYAQRYRGSTVLSSQATLNLQELLAAHSDTEPLKKMLDHLNATPIQTQALSGFAAALLMREQSLQLRIQEPPQQMHVPVPMQNLTRALIQKKIRATTAPNFNSFFNPLRAGYIRLSSLLLVDAFGQQRTVLDRNRRIAARSLSLAETLRTTFQDQTVPDVAFCQPRLAQPSRLLFHWIAANSVSLNQTNIHPTTSPICGWLLPHRYTNSIALYNQQGSPLGTLFLNGDRSKVRWQPAPGEERFLDQPLEQVMRYENPFLRDVSLMLQKSTPAFFQAFWETLDRACNALHPLPRPDIALPNLVERPLALVQASLRLELEGEPACNQDWATLVDGQFIETDSGITKVQFPVILGHLEHLTDGLIGYFKSGQTTFDLSTFYSEAANPDATSGVIRPSQTTVLLTPRHAGESEEWKLLLLIDPHLPVHATTGILPAQQVQLPAEHTTALQRLSMTFFRAPLLYGASALTLPLAPQEGYQWSWIEEVIEGQTKKWTVQPDIHADNDSAVWAYTPQHITEGWLRLNPQLLLFSLLNPGGQPVAQRAKANTLTLTLKNKCKSSIVFQPGQLLPEGENNYGSILYLHFGGLVESQNIPEIRWKAEGWAFQRFNDTRYGNYWAFTPVAGKPITLQPEEGITLTLENVIVTSRNAQEHVYVDFYNLDGLNNGVYDILIAVQ</sequence>
<gene>
    <name evidence="2" type="ORF">EI42_03700</name>
</gene>
<protein>
    <submittedName>
        <fullName evidence="2">Uncharacterized protein</fullName>
    </submittedName>
</protein>
<dbReference type="Proteomes" id="UP000248806">
    <property type="component" value="Unassembled WGS sequence"/>
</dbReference>
<evidence type="ECO:0000313" key="2">
    <source>
        <dbReference type="EMBL" id="PZW27137.1"/>
    </source>
</evidence>
<name>A0A326U5N5_THEHA</name>
<keyword evidence="1" id="KW-0175">Coiled coil</keyword>
<dbReference type="EMBL" id="QKUF01000013">
    <property type="protein sequence ID" value="PZW27137.1"/>
    <property type="molecule type" value="Genomic_DNA"/>
</dbReference>
<reference evidence="2 3" key="1">
    <citation type="submission" date="2018-06" db="EMBL/GenBank/DDBJ databases">
        <title>Genomic Encyclopedia of Archaeal and Bacterial Type Strains, Phase II (KMG-II): from individual species to whole genera.</title>
        <authorList>
            <person name="Goeker M."/>
        </authorList>
    </citation>
    <scope>NUCLEOTIDE SEQUENCE [LARGE SCALE GENOMIC DNA]</scope>
    <source>
        <strain evidence="2 3">ATCC BAA-1881</strain>
    </source>
</reference>
<evidence type="ECO:0000313" key="3">
    <source>
        <dbReference type="Proteomes" id="UP000248806"/>
    </source>
</evidence>